<proteinExistence type="predicted"/>
<reference evidence="1 2" key="1">
    <citation type="submission" date="2016-01" db="EMBL/GenBank/DDBJ databases">
        <title>Draft Genome Sequences of Seven Thermophilic Sporeformers Isolated from Foods.</title>
        <authorList>
            <person name="Berendsen E.M."/>
            <person name="Wells-Bennik M.H."/>
            <person name="Krawcyk A.O."/>
            <person name="De Jong A."/>
            <person name="Holsappel S."/>
            <person name="Eijlander R.T."/>
            <person name="Kuipers O.P."/>
        </authorList>
    </citation>
    <scope>NUCLEOTIDE SEQUENCE [LARGE SCALE GENOMIC DNA]</scope>
    <source>
        <strain evidence="1 2">B4135</strain>
    </source>
</reference>
<evidence type="ECO:0000313" key="1">
    <source>
        <dbReference type="EMBL" id="KYD07554.1"/>
    </source>
</evidence>
<comment type="caution">
    <text evidence="1">The sequence shown here is derived from an EMBL/GenBank/DDBJ whole genome shotgun (WGS) entry which is preliminary data.</text>
</comment>
<protein>
    <submittedName>
        <fullName evidence="1">Uncharacterized protein</fullName>
    </submittedName>
</protein>
<accession>A0A150L5H8</accession>
<name>A0A150L5H8_9BACI</name>
<sequence>MVCPKMASTGMLKAGAGQSRAFGGRRKTRARWYGGMVEKKG</sequence>
<dbReference type="Proteomes" id="UP000075683">
    <property type="component" value="Unassembled WGS sequence"/>
</dbReference>
<evidence type="ECO:0000313" key="2">
    <source>
        <dbReference type="Proteomes" id="UP000075683"/>
    </source>
</evidence>
<dbReference type="STRING" id="301148.B4135_4235"/>
<dbReference type="AlphaFoldDB" id="A0A150L5H8"/>
<gene>
    <name evidence="1" type="ORF">B4135_4235</name>
</gene>
<organism evidence="1 2">
    <name type="scientific">Caldibacillus debilis</name>
    <dbReference type="NCBI Taxonomy" id="301148"/>
    <lineage>
        <taxon>Bacteria</taxon>
        <taxon>Bacillati</taxon>
        <taxon>Bacillota</taxon>
        <taxon>Bacilli</taxon>
        <taxon>Bacillales</taxon>
        <taxon>Bacillaceae</taxon>
        <taxon>Caldibacillus</taxon>
    </lineage>
</organism>
<dbReference type="EMBL" id="LQYT01000147">
    <property type="protein sequence ID" value="KYD07554.1"/>
    <property type="molecule type" value="Genomic_DNA"/>
</dbReference>